<dbReference type="Proteomes" id="UP000596092">
    <property type="component" value="Chromosome"/>
</dbReference>
<name>A0A7T6APT0_9BACT</name>
<evidence type="ECO:0000256" key="1">
    <source>
        <dbReference type="SAM" id="Phobius"/>
    </source>
</evidence>
<dbReference type="AlphaFoldDB" id="A0A7T6APT0"/>
<reference evidence="3 4" key="1">
    <citation type="submission" date="2020-05" db="EMBL/GenBank/DDBJ databases">
        <title>Complete genome of Desulfobulbus oligotrophicus.</title>
        <authorList>
            <person name="Podar M."/>
        </authorList>
    </citation>
    <scope>NUCLEOTIDE SEQUENCE [LARGE SCALE GENOMIC DNA]</scope>
    <source>
        <strain evidence="3 4">Prop6</strain>
    </source>
</reference>
<sequence length="223" mass="24479">MGSLSWVRVSVAVVLLLVTGILVEITRNVASYHVTTPLSAAFTTVGDWQAAGDIPLDAAVREALYLDDHLFRRFSNGHAVVELYIGYYHSLAKVGAAHDPLVCFPGQGWVLRNKQTVARTIQDPDGDLVLKYTTVTAERNSDQDLLLYWFQAGRKMAAGTFMQKVYAVQAKLFGQEASNAFVRISIPLKGVSVAEGKEALTRFATDFYPVFSDFVGQASATKR</sequence>
<keyword evidence="1" id="KW-1133">Transmembrane helix</keyword>
<evidence type="ECO:0000313" key="3">
    <source>
        <dbReference type="EMBL" id="QQG64715.1"/>
    </source>
</evidence>
<accession>A0A7T6APT0</accession>
<dbReference type="InterPro" id="IPR014263">
    <property type="entry name" value="Methanolan_biosynth_EpsI"/>
</dbReference>
<evidence type="ECO:0000259" key="2">
    <source>
        <dbReference type="Pfam" id="PF11984"/>
    </source>
</evidence>
<dbReference type="RefSeq" id="WP_199263547.1">
    <property type="nucleotide sequence ID" value="NZ_CP054140.1"/>
</dbReference>
<proteinExistence type="predicted"/>
<keyword evidence="1" id="KW-0812">Transmembrane</keyword>
<keyword evidence="4" id="KW-1185">Reference proteome</keyword>
<evidence type="ECO:0000313" key="4">
    <source>
        <dbReference type="Proteomes" id="UP000596092"/>
    </source>
</evidence>
<protein>
    <submittedName>
        <fullName evidence="3">EpsI family protein</fullName>
    </submittedName>
</protein>
<keyword evidence="1" id="KW-0472">Membrane</keyword>
<dbReference type="NCBIfam" id="TIGR02914">
    <property type="entry name" value="EpsI_fam"/>
    <property type="match status" value="1"/>
</dbReference>
<gene>
    <name evidence="3" type="primary">epsI</name>
    <name evidence="3" type="ORF">HP555_01960</name>
</gene>
<organism evidence="3 4">
    <name type="scientific">Desulfobulbus oligotrophicus</name>
    <dbReference type="NCBI Taxonomy" id="1909699"/>
    <lineage>
        <taxon>Bacteria</taxon>
        <taxon>Pseudomonadati</taxon>
        <taxon>Thermodesulfobacteriota</taxon>
        <taxon>Desulfobulbia</taxon>
        <taxon>Desulfobulbales</taxon>
        <taxon>Desulfobulbaceae</taxon>
        <taxon>Desulfobulbus</taxon>
    </lineage>
</organism>
<feature type="domain" description="Methanolan biosynthesis EpsI" evidence="2">
    <location>
        <begin position="11"/>
        <end position="213"/>
    </location>
</feature>
<dbReference type="KEGG" id="dog:HP555_01960"/>
<dbReference type="Pfam" id="PF11984">
    <property type="entry name" value="DUF3485"/>
    <property type="match status" value="1"/>
</dbReference>
<dbReference type="EMBL" id="CP054140">
    <property type="protein sequence ID" value="QQG64715.1"/>
    <property type="molecule type" value="Genomic_DNA"/>
</dbReference>
<feature type="transmembrane region" description="Helical" evidence="1">
    <location>
        <begin position="6"/>
        <end position="23"/>
    </location>
</feature>